<comment type="caution">
    <text evidence="1">The sequence shown here is derived from an EMBL/GenBank/DDBJ whole genome shotgun (WGS) entry which is preliminary data.</text>
</comment>
<accession>A0ABU0U2R9</accession>
<dbReference type="PROSITE" id="PS51257">
    <property type="entry name" value="PROKAR_LIPOPROTEIN"/>
    <property type="match status" value="1"/>
</dbReference>
<protein>
    <recommendedName>
        <fullName evidence="3">Lipoprotein</fullName>
    </recommendedName>
</protein>
<reference evidence="1 2" key="1">
    <citation type="submission" date="2023-07" db="EMBL/GenBank/DDBJ databases">
        <title>Functional and genomic diversity of the sorghum phyllosphere microbiome.</title>
        <authorList>
            <person name="Shade A."/>
        </authorList>
    </citation>
    <scope>NUCLEOTIDE SEQUENCE [LARGE SCALE GENOMIC DNA]</scope>
    <source>
        <strain evidence="1 2">SORGH_AS_0892</strain>
    </source>
</reference>
<gene>
    <name evidence="1" type="ORF">QE382_001225</name>
</gene>
<proteinExistence type="predicted"/>
<dbReference type="RefSeq" id="WP_307185112.1">
    <property type="nucleotide sequence ID" value="NZ_JAUTBA010000001.1"/>
</dbReference>
<sequence length="163" mass="18484">MYKLGLLLILFTLFSCEKKEEKCCMNVESQVLLNLTNEDSNNIFELNEGAKGLNDLDLYYVDKSGNREIQNHSNLDIPKNMQIIDWEVPKQKILKVFGNLTPQSDGYAESILVVKGYLEVSIKLKIESTDSYKGYSQLLVNGKEISKSQLGRPISVKLTPFSE</sequence>
<name>A0ABU0U2R9_9SPHI</name>
<keyword evidence="2" id="KW-1185">Reference proteome</keyword>
<organism evidence="1 2">
    <name type="scientific">Sphingobacterium zeae</name>
    <dbReference type="NCBI Taxonomy" id="1776859"/>
    <lineage>
        <taxon>Bacteria</taxon>
        <taxon>Pseudomonadati</taxon>
        <taxon>Bacteroidota</taxon>
        <taxon>Sphingobacteriia</taxon>
        <taxon>Sphingobacteriales</taxon>
        <taxon>Sphingobacteriaceae</taxon>
        <taxon>Sphingobacterium</taxon>
    </lineage>
</organism>
<evidence type="ECO:0000313" key="1">
    <source>
        <dbReference type="EMBL" id="MDQ1149241.1"/>
    </source>
</evidence>
<dbReference type="Proteomes" id="UP001244640">
    <property type="component" value="Unassembled WGS sequence"/>
</dbReference>
<dbReference type="EMBL" id="JAUTBA010000001">
    <property type="protein sequence ID" value="MDQ1149241.1"/>
    <property type="molecule type" value="Genomic_DNA"/>
</dbReference>
<evidence type="ECO:0000313" key="2">
    <source>
        <dbReference type="Proteomes" id="UP001244640"/>
    </source>
</evidence>
<evidence type="ECO:0008006" key="3">
    <source>
        <dbReference type="Google" id="ProtNLM"/>
    </source>
</evidence>